<proteinExistence type="predicted"/>
<name>A0A6U5C4C5_HEMAN</name>
<reference evidence="2" key="1">
    <citation type="submission" date="2021-01" db="EMBL/GenBank/DDBJ databases">
        <authorList>
            <person name="Corre E."/>
            <person name="Pelletier E."/>
            <person name="Niang G."/>
            <person name="Scheremetjew M."/>
            <person name="Finn R."/>
            <person name="Kale V."/>
            <person name="Holt S."/>
            <person name="Cochrane G."/>
            <person name="Meng A."/>
            <person name="Brown T."/>
            <person name="Cohen L."/>
        </authorList>
    </citation>
    <scope>NUCLEOTIDE SEQUENCE</scope>
    <source>
        <strain evidence="2">CCMP644</strain>
    </source>
</reference>
<feature type="region of interest" description="Disordered" evidence="1">
    <location>
        <begin position="1"/>
        <end position="157"/>
    </location>
</feature>
<protein>
    <submittedName>
        <fullName evidence="2">Uncharacterized protein</fullName>
    </submittedName>
</protein>
<dbReference type="AlphaFoldDB" id="A0A6U5C4C5"/>
<organism evidence="2">
    <name type="scientific">Hemiselmis andersenii</name>
    <name type="common">Cryptophyte alga</name>
    <dbReference type="NCBI Taxonomy" id="464988"/>
    <lineage>
        <taxon>Eukaryota</taxon>
        <taxon>Cryptophyceae</taxon>
        <taxon>Cryptomonadales</taxon>
        <taxon>Hemiselmidaceae</taxon>
        <taxon>Hemiselmis</taxon>
    </lineage>
</organism>
<sequence length="229" mass="25985">MGGACTSMMVNMRADRDAKNRQKRKEKEREANYLPGDHSTKVEEFDNGDDVGSKGEKRSSGSVEKIQNGNGKSPEKAQSFSAWGDTSENGKGKKGKAKKEDTVQSFSNIDDDEPPGRAHRQSSSGKKEKKSALERAEEAEAKRMGGPIMIPLPTEDNRYRNEYERKKFDAQDERERKEKRIRDICIKLKLNMKTVKADQIKVRGPDDELSMELKELLVEREAYQRSKGQ</sequence>
<feature type="compositionally biased region" description="Basic and acidic residues" evidence="1">
    <location>
        <begin position="130"/>
        <end position="143"/>
    </location>
</feature>
<accession>A0A6U5C4C5</accession>
<feature type="compositionally biased region" description="Polar residues" evidence="1">
    <location>
        <begin position="60"/>
        <end position="89"/>
    </location>
</feature>
<feature type="compositionally biased region" description="Basic and acidic residues" evidence="1">
    <location>
        <begin position="13"/>
        <end position="31"/>
    </location>
</feature>
<dbReference type="EMBL" id="HBFX01055359">
    <property type="protein sequence ID" value="CAD8982300.1"/>
    <property type="molecule type" value="Transcribed_RNA"/>
</dbReference>
<gene>
    <name evidence="2" type="ORF">HAND00432_LOCUS33310</name>
</gene>
<evidence type="ECO:0000313" key="2">
    <source>
        <dbReference type="EMBL" id="CAD8982300.1"/>
    </source>
</evidence>
<evidence type="ECO:0000256" key="1">
    <source>
        <dbReference type="SAM" id="MobiDB-lite"/>
    </source>
</evidence>